<sequence length="378" mass="44335">MTVLNLHKKECLEIAKRILDWNFINPILVKTNPCSHMDTLMIIDGKKLAEKLELEIKSSLERSDLSNSYLVEFDFDNPNLQSDSLFFEKIIESAVFYEVPESISETKEDLNWFKKVIYEDGYSKEELRKKFGIVEVNPKLNLEFLDLTIASPIEVETVFQRRTTEVEVGRITQYILTHERVFEPSIEISKHYITKQFERKHQVQILSTKTITTKKMLSNGYPANNLISKVYLELILKEIENTIEYQTMAGLTEEQYDFVNWAMQITKTVDECIRQFDNLCYTKEELKDMTDISSNMIDKVEYVYLIEFYGRDQGYSNRLVKAERLKKILADGSLLGQKEEIELKQTSKGLEVKDTDIERLERSYQEQGFFINAVSLEY</sequence>
<name>A0A428B887_STRMT</name>
<gene>
    <name evidence="1" type="ORF">D8865_08810</name>
</gene>
<dbReference type="AlphaFoldDB" id="A0A428B887"/>
<reference evidence="1 2" key="1">
    <citation type="submission" date="2018-11" db="EMBL/GenBank/DDBJ databases">
        <title>Species Designations Belie Phenotypic and Genotypic Heterogeneity in Oral Streptococci.</title>
        <authorList>
            <person name="Velsko I."/>
        </authorList>
    </citation>
    <scope>NUCLEOTIDE SEQUENCE [LARGE SCALE GENOMIC DNA]</scope>
    <source>
        <strain evidence="1 2">BCC15</strain>
    </source>
</reference>
<proteinExistence type="predicted"/>
<accession>A0A428B887</accession>
<dbReference type="EMBL" id="RJNH01000013">
    <property type="protein sequence ID" value="RSI59561.1"/>
    <property type="molecule type" value="Genomic_DNA"/>
</dbReference>
<dbReference type="RefSeq" id="WP_125448012.1">
    <property type="nucleotide sequence ID" value="NZ_RJNH01000013.1"/>
</dbReference>
<dbReference type="Proteomes" id="UP000278653">
    <property type="component" value="Unassembled WGS sequence"/>
</dbReference>
<protein>
    <submittedName>
        <fullName evidence="1">Uncharacterized protein</fullName>
    </submittedName>
</protein>
<organism evidence="1 2">
    <name type="scientific">Streptococcus mitis</name>
    <dbReference type="NCBI Taxonomy" id="28037"/>
    <lineage>
        <taxon>Bacteria</taxon>
        <taxon>Bacillati</taxon>
        <taxon>Bacillota</taxon>
        <taxon>Bacilli</taxon>
        <taxon>Lactobacillales</taxon>
        <taxon>Streptococcaceae</taxon>
        <taxon>Streptococcus</taxon>
        <taxon>Streptococcus mitis group</taxon>
    </lineage>
</organism>
<evidence type="ECO:0000313" key="2">
    <source>
        <dbReference type="Proteomes" id="UP000278653"/>
    </source>
</evidence>
<evidence type="ECO:0000313" key="1">
    <source>
        <dbReference type="EMBL" id="RSI59561.1"/>
    </source>
</evidence>
<comment type="caution">
    <text evidence="1">The sequence shown here is derived from an EMBL/GenBank/DDBJ whole genome shotgun (WGS) entry which is preliminary data.</text>
</comment>